<feature type="transmembrane region" description="Helical" evidence="9">
    <location>
        <begin position="405"/>
        <end position="428"/>
    </location>
</feature>
<dbReference type="PRINTS" id="PR00171">
    <property type="entry name" value="SUGRTRNSPORT"/>
</dbReference>
<keyword evidence="5 9" id="KW-1133">Transmembrane helix</keyword>
<dbReference type="InterPro" id="IPR020846">
    <property type="entry name" value="MFS_dom"/>
</dbReference>
<feature type="region of interest" description="Disordered" evidence="8">
    <location>
        <begin position="1"/>
        <end position="38"/>
    </location>
</feature>
<evidence type="ECO:0000256" key="3">
    <source>
        <dbReference type="ARBA" id="ARBA00022448"/>
    </source>
</evidence>
<evidence type="ECO:0000313" key="11">
    <source>
        <dbReference type="EMBL" id="KAJ5156083.1"/>
    </source>
</evidence>
<evidence type="ECO:0000256" key="6">
    <source>
        <dbReference type="ARBA" id="ARBA00023136"/>
    </source>
</evidence>
<dbReference type="Proteomes" id="UP001146351">
    <property type="component" value="Unassembled WGS sequence"/>
</dbReference>
<sequence length="621" mass="70219">MKENDMVDPIEETKDKEENPPTFSHAEEKDDHLPDIEGRGANNLNAVFENPLAGIPREQLFKEVQEFCHNFDLLDDLEVFQKGALISQSPESATTLPELSDVEKEALTREHTHKWSQPWQLYFLAIMCSLAAAVQGMDETANNGAQAFYLPKFNIENNNNIKGLVVGAPYLACAIIGCWLTEPLNRYFARRGTIFISCFVAAVASVWQGVCNSWVNLFIARFVLGLGIGSKSSTVPVYAAECSPAPIRGALVMMWQMWTAFGIMLGNIMGVAFGGLGDLSWRLMLGSTVVLPLIVCAQVYICPESPRWLIQHGKIQKAYINFKILRPTELQAARDLYYAYVGVELERKINKGKNFFTMFLELFTVPRNRRATLASWIVMFMQQFCGVNVIAYYSTTIFQESGYGLSNALLASMGTGILNWVFALPAVFTIDTWGRRNLLLFTFPFLAIFLFWSGFSFWIGEQGDKRRLAMVTTGMYLFEVFYSPGEGPVPFTYSAEAFPLHVRDVGMSWATATTWCFNFILSFTWPHLLEAFKPQGAFGWYAAWCVAGWFLVLLFVPETKALTLEELDQVFSVSTRKHAAYQIRNTIWHFRVWVLRQKLEPLPKFYQGAERLAEVGDAASK</sequence>
<feature type="transmembrane region" description="Helical" evidence="9">
    <location>
        <begin position="537"/>
        <end position="556"/>
    </location>
</feature>
<comment type="similarity">
    <text evidence="2 7">Belongs to the major facilitator superfamily. Sugar transporter (TC 2.A.1.1) family.</text>
</comment>
<feature type="transmembrane region" description="Helical" evidence="9">
    <location>
        <begin position="283"/>
        <end position="301"/>
    </location>
</feature>
<evidence type="ECO:0000256" key="1">
    <source>
        <dbReference type="ARBA" id="ARBA00004141"/>
    </source>
</evidence>
<feature type="domain" description="Major facilitator superfamily (MFS) profile" evidence="10">
    <location>
        <begin position="124"/>
        <end position="560"/>
    </location>
</feature>
<keyword evidence="12" id="KW-1185">Reference proteome</keyword>
<evidence type="ECO:0000313" key="12">
    <source>
        <dbReference type="Proteomes" id="UP001146351"/>
    </source>
</evidence>
<dbReference type="PROSITE" id="PS50850">
    <property type="entry name" value="MFS"/>
    <property type="match status" value="1"/>
</dbReference>
<keyword evidence="3 7" id="KW-0813">Transport</keyword>
<feature type="transmembrane region" description="Helical" evidence="9">
    <location>
        <begin position="373"/>
        <end position="393"/>
    </location>
</feature>
<accession>A0A9W9HQK3</accession>
<evidence type="ECO:0000256" key="8">
    <source>
        <dbReference type="SAM" id="MobiDB-lite"/>
    </source>
</evidence>
<comment type="caution">
    <text evidence="11">The sequence shown here is derived from an EMBL/GenBank/DDBJ whole genome shotgun (WGS) entry which is preliminary data.</text>
</comment>
<dbReference type="InterPro" id="IPR005828">
    <property type="entry name" value="MFS_sugar_transport-like"/>
</dbReference>
<dbReference type="EMBL" id="JAPQKO010000006">
    <property type="protein sequence ID" value="KAJ5156083.1"/>
    <property type="molecule type" value="Genomic_DNA"/>
</dbReference>
<dbReference type="GO" id="GO:0015798">
    <property type="term" value="P:myo-inositol transport"/>
    <property type="evidence" value="ECO:0007669"/>
    <property type="project" value="UniProtKB-ARBA"/>
</dbReference>
<reference evidence="11" key="2">
    <citation type="journal article" date="2023" name="IMA Fungus">
        <title>Comparative genomic study of the Penicillium genus elucidates a diverse pangenome and 15 lateral gene transfer events.</title>
        <authorList>
            <person name="Petersen C."/>
            <person name="Sorensen T."/>
            <person name="Nielsen M.R."/>
            <person name="Sondergaard T.E."/>
            <person name="Sorensen J.L."/>
            <person name="Fitzpatrick D.A."/>
            <person name="Frisvad J.C."/>
            <person name="Nielsen K.L."/>
        </authorList>
    </citation>
    <scope>NUCLEOTIDE SEQUENCE</scope>
    <source>
        <strain evidence="11">IBT 21917</strain>
    </source>
</reference>
<evidence type="ECO:0000256" key="5">
    <source>
        <dbReference type="ARBA" id="ARBA00022989"/>
    </source>
</evidence>
<feature type="transmembrane region" description="Helical" evidence="9">
    <location>
        <begin position="440"/>
        <end position="460"/>
    </location>
</feature>
<evidence type="ECO:0000256" key="9">
    <source>
        <dbReference type="SAM" id="Phobius"/>
    </source>
</evidence>
<feature type="transmembrane region" description="Helical" evidence="9">
    <location>
        <begin position="255"/>
        <end position="276"/>
    </location>
</feature>
<proteinExistence type="inferred from homology"/>
<name>A0A9W9HQK3_9EURO</name>
<dbReference type="GO" id="GO:0022857">
    <property type="term" value="F:transmembrane transporter activity"/>
    <property type="evidence" value="ECO:0007669"/>
    <property type="project" value="InterPro"/>
</dbReference>
<evidence type="ECO:0000256" key="2">
    <source>
        <dbReference type="ARBA" id="ARBA00010992"/>
    </source>
</evidence>
<dbReference type="GO" id="GO:0015791">
    <property type="term" value="P:polyol transmembrane transport"/>
    <property type="evidence" value="ECO:0007669"/>
    <property type="project" value="UniProtKB-ARBA"/>
</dbReference>
<feature type="transmembrane region" description="Helical" evidence="9">
    <location>
        <begin position="161"/>
        <end position="180"/>
    </location>
</feature>
<dbReference type="InterPro" id="IPR003663">
    <property type="entry name" value="Sugar/inositol_transpt"/>
</dbReference>
<dbReference type="SUPFAM" id="SSF103473">
    <property type="entry name" value="MFS general substrate transporter"/>
    <property type="match status" value="1"/>
</dbReference>
<feature type="transmembrane region" description="Helical" evidence="9">
    <location>
        <begin position="192"/>
        <end position="210"/>
    </location>
</feature>
<dbReference type="NCBIfam" id="TIGR00879">
    <property type="entry name" value="SP"/>
    <property type="match status" value="1"/>
</dbReference>
<dbReference type="OrthoDB" id="5290825at2759"/>
<organism evidence="11 12">
    <name type="scientific">Penicillium capsulatum</name>
    <dbReference type="NCBI Taxonomy" id="69766"/>
    <lineage>
        <taxon>Eukaryota</taxon>
        <taxon>Fungi</taxon>
        <taxon>Dikarya</taxon>
        <taxon>Ascomycota</taxon>
        <taxon>Pezizomycotina</taxon>
        <taxon>Eurotiomycetes</taxon>
        <taxon>Eurotiomycetidae</taxon>
        <taxon>Eurotiales</taxon>
        <taxon>Aspergillaceae</taxon>
        <taxon>Penicillium</taxon>
    </lineage>
</organism>
<comment type="subcellular location">
    <subcellularLocation>
        <location evidence="1">Membrane</location>
        <topology evidence="1">Multi-pass membrane protein</topology>
    </subcellularLocation>
</comment>
<keyword evidence="4 9" id="KW-0812">Transmembrane</keyword>
<evidence type="ECO:0000256" key="7">
    <source>
        <dbReference type="RuleBase" id="RU003346"/>
    </source>
</evidence>
<feature type="transmembrane region" description="Helical" evidence="9">
    <location>
        <begin position="507"/>
        <end position="525"/>
    </location>
</feature>
<evidence type="ECO:0000256" key="4">
    <source>
        <dbReference type="ARBA" id="ARBA00022692"/>
    </source>
</evidence>
<dbReference type="PANTHER" id="PTHR48020:SF17">
    <property type="entry name" value="SUGAR TRANSPORTER, PUTATIVE (AFU_ORTHOLOGUE AFUA_8G06870)-RELATED"/>
    <property type="match status" value="1"/>
</dbReference>
<dbReference type="InterPro" id="IPR005829">
    <property type="entry name" value="Sugar_transporter_CS"/>
</dbReference>
<dbReference type="InterPro" id="IPR036259">
    <property type="entry name" value="MFS_trans_sf"/>
</dbReference>
<dbReference type="GO" id="GO:0016020">
    <property type="term" value="C:membrane"/>
    <property type="evidence" value="ECO:0007669"/>
    <property type="project" value="UniProtKB-SubCell"/>
</dbReference>
<dbReference type="PANTHER" id="PTHR48020">
    <property type="entry name" value="PROTON MYO-INOSITOL COTRANSPORTER"/>
    <property type="match status" value="1"/>
</dbReference>
<dbReference type="PROSITE" id="PS00217">
    <property type="entry name" value="SUGAR_TRANSPORT_2"/>
    <property type="match status" value="1"/>
</dbReference>
<keyword evidence="6 9" id="KW-0472">Membrane</keyword>
<reference evidence="11" key="1">
    <citation type="submission" date="2022-11" db="EMBL/GenBank/DDBJ databases">
        <authorList>
            <person name="Petersen C."/>
        </authorList>
    </citation>
    <scope>NUCLEOTIDE SEQUENCE</scope>
    <source>
        <strain evidence="11">IBT 21917</strain>
    </source>
</reference>
<dbReference type="Pfam" id="PF00083">
    <property type="entry name" value="Sugar_tr"/>
    <property type="match status" value="1"/>
</dbReference>
<evidence type="ECO:0000259" key="10">
    <source>
        <dbReference type="PROSITE" id="PS50850"/>
    </source>
</evidence>
<dbReference type="Gene3D" id="1.20.1250.20">
    <property type="entry name" value="MFS general substrate transporter like domains"/>
    <property type="match status" value="1"/>
</dbReference>
<dbReference type="AlphaFoldDB" id="A0A9W9HQK3"/>
<protein>
    <recommendedName>
        <fullName evidence="10">Major facilitator superfamily (MFS) profile domain-containing protein</fullName>
    </recommendedName>
</protein>
<gene>
    <name evidence="11" type="ORF">N7492_008886</name>
</gene>
<dbReference type="FunFam" id="1.20.1250.20:FF:000100">
    <property type="entry name" value="MFS sugar transporter, putative"/>
    <property type="match status" value="1"/>
</dbReference>
<dbReference type="InterPro" id="IPR050814">
    <property type="entry name" value="Myo-inositol_Transporter"/>
</dbReference>